<reference evidence="1 2" key="1">
    <citation type="submission" date="2024-02" db="EMBL/GenBank/DDBJ databases">
        <title>A draft genome for the cacao thread blight pathogen Marasmius crinis-equi.</title>
        <authorList>
            <person name="Cohen S.P."/>
            <person name="Baruah I.K."/>
            <person name="Amoako-Attah I."/>
            <person name="Bukari Y."/>
            <person name="Meinhardt L.W."/>
            <person name="Bailey B.A."/>
        </authorList>
    </citation>
    <scope>NUCLEOTIDE SEQUENCE [LARGE SCALE GENOMIC DNA]</scope>
    <source>
        <strain evidence="1 2">GH-76</strain>
    </source>
</reference>
<evidence type="ECO:0000313" key="1">
    <source>
        <dbReference type="EMBL" id="KAL0571216.1"/>
    </source>
</evidence>
<organism evidence="1 2">
    <name type="scientific">Marasmius crinis-equi</name>
    <dbReference type="NCBI Taxonomy" id="585013"/>
    <lineage>
        <taxon>Eukaryota</taxon>
        <taxon>Fungi</taxon>
        <taxon>Dikarya</taxon>
        <taxon>Basidiomycota</taxon>
        <taxon>Agaricomycotina</taxon>
        <taxon>Agaricomycetes</taxon>
        <taxon>Agaricomycetidae</taxon>
        <taxon>Agaricales</taxon>
        <taxon>Marasmiineae</taxon>
        <taxon>Marasmiaceae</taxon>
        <taxon>Marasmius</taxon>
    </lineage>
</organism>
<accession>A0ABR3F7K2</accession>
<dbReference type="Proteomes" id="UP001465976">
    <property type="component" value="Unassembled WGS sequence"/>
</dbReference>
<dbReference type="EMBL" id="JBAHYK010000800">
    <property type="protein sequence ID" value="KAL0571216.1"/>
    <property type="molecule type" value="Genomic_DNA"/>
</dbReference>
<comment type="caution">
    <text evidence="1">The sequence shown here is derived from an EMBL/GenBank/DDBJ whole genome shotgun (WGS) entry which is preliminary data.</text>
</comment>
<sequence length="390" mass="44205">MDPQRGTLCRGPPGPEVVGWYCVGFHADNIVPSSADLLQEDVCFRFLTGLKSKEVDRAFVEALNQPRRPDSTDLRFNQPTVISTLTNTSIASTTNRWRYGDGMVGVLLGNGQTRFALNDLPTNISLQSDASVWFSNQSASWLSQAWSVFHAHGVSLEDDLSQYELTVPHINLDLPLSQSPSKSRRRRYWPRPIFLFIRPLPSTLLQSCSTSSLHYWSSDEDGQPPLSANMCNYLGLPVTLDLKVYSSSAYSWSNDIYKTMRRYQFARGFDPRTTDFARSLGHPAYKPIQNADSDRFEEIGGTKSVYFRPSSPPTLYRSQAPDESDIDTDLGYSDTDTDSDFFESHARSIWNPYDDAHGFDDYWDFYNKPFNSYSPDVDDLCTRFTDLALV</sequence>
<keyword evidence="2" id="KW-1185">Reference proteome</keyword>
<protein>
    <submittedName>
        <fullName evidence="1">Uncharacterized protein</fullName>
    </submittedName>
</protein>
<name>A0ABR3F7K2_9AGAR</name>
<proteinExistence type="predicted"/>
<gene>
    <name evidence="1" type="ORF">V5O48_010739</name>
</gene>
<evidence type="ECO:0000313" key="2">
    <source>
        <dbReference type="Proteomes" id="UP001465976"/>
    </source>
</evidence>